<dbReference type="Proteomes" id="UP000565441">
    <property type="component" value="Unassembled WGS sequence"/>
</dbReference>
<protein>
    <submittedName>
        <fullName evidence="1">Uncharacterized protein</fullName>
    </submittedName>
</protein>
<dbReference type="AlphaFoldDB" id="A0A8H5H7C5"/>
<keyword evidence="2" id="KW-1185">Reference proteome</keyword>
<evidence type="ECO:0000313" key="2">
    <source>
        <dbReference type="Proteomes" id="UP000565441"/>
    </source>
</evidence>
<gene>
    <name evidence="1" type="ORF">D9615_007506</name>
</gene>
<comment type="caution">
    <text evidence="1">The sequence shown here is derived from an EMBL/GenBank/DDBJ whole genome shotgun (WGS) entry which is preliminary data.</text>
</comment>
<dbReference type="OrthoDB" id="3025610at2759"/>
<dbReference type="EMBL" id="JAACJP010000021">
    <property type="protein sequence ID" value="KAF5378057.1"/>
    <property type="molecule type" value="Genomic_DNA"/>
</dbReference>
<accession>A0A8H5H7C5</accession>
<name>A0A8H5H7C5_9AGAR</name>
<reference evidence="1 2" key="1">
    <citation type="journal article" date="2020" name="ISME J.">
        <title>Uncovering the hidden diversity of litter-decomposition mechanisms in mushroom-forming fungi.</title>
        <authorList>
            <person name="Floudas D."/>
            <person name="Bentzer J."/>
            <person name="Ahren D."/>
            <person name="Johansson T."/>
            <person name="Persson P."/>
            <person name="Tunlid A."/>
        </authorList>
    </citation>
    <scope>NUCLEOTIDE SEQUENCE [LARGE SCALE GENOMIC DNA]</scope>
    <source>
        <strain evidence="1 2">CBS 661.87</strain>
    </source>
</reference>
<proteinExistence type="predicted"/>
<organism evidence="1 2">
    <name type="scientific">Tricholomella constricta</name>
    <dbReference type="NCBI Taxonomy" id="117010"/>
    <lineage>
        <taxon>Eukaryota</taxon>
        <taxon>Fungi</taxon>
        <taxon>Dikarya</taxon>
        <taxon>Basidiomycota</taxon>
        <taxon>Agaricomycotina</taxon>
        <taxon>Agaricomycetes</taxon>
        <taxon>Agaricomycetidae</taxon>
        <taxon>Agaricales</taxon>
        <taxon>Tricholomatineae</taxon>
        <taxon>Lyophyllaceae</taxon>
        <taxon>Tricholomella</taxon>
    </lineage>
</organism>
<sequence length="284" mass="31021">MSSVSSFTPPTEEETLPCSQCKRGRVPISHGRKMCVKCRERGRRHYQRRATLDRGEADSAADIVVTSNAKRKILDEDLSDVLRGMKKRYKKSFATPSGAVVQPVNGVEGTTSALPAKHDCTEYQTATDMYKAIKALSKSKQFRFHGSFSIIAKADTDHFTRGRLVIDELRKIAKISFEYDKPISPVTKPSFRVSFKCTCLAAAPKPAKPVAALMTSDVIATSIPGIGTPKHRQGNLTGWAGLTRKVTDPEGGARCKGKVVIIAEPDMSHPLGIVGQKVTVIVEH</sequence>
<evidence type="ECO:0000313" key="1">
    <source>
        <dbReference type="EMBL" id="KAF5378057.1"/>
    </source>
</evidence>